<evidence type="ECO:0000313" key="11">
    <source>
        <dbReference type="Proteomes" id="UP000249390"/>
    </source>
</evidence>
<reference evidence="10 11" key="1">
    <citation type="submission" date="2018-06" db="EMBL/GenBank/DDBJ databases">
        <title>The Genome of Cuscuta australis (Dodder) Provides Insight into the Evolution of Plant Parasitism.</title>
        <authorList>
            <person name="Liu H."/>
        </authorList>
    </citation>
    <scope>NUCLEOTIDE SEQUENCE [LARGE SCALE GENOMIC DNA]</scope>
    <source>
        <strain evidence="11">cv. Yunnan</strain>
        <tissue evidence="10">Vines</tissue>
    </source>
</reference>
<keyword evidence="6" id="KW-0456">Lyase</keyword>
<dbReference type="CDD" id="cd00684">
    <property type="entry name" value="Terpene_cyclase_plant_C1"/>
    <property type="match status" value="1"/>
</dbReference>
<dbReference type="InterPro" id="IPR044814">
    <property type="entry name" value="Terpene_cyclase_plant_C1"/>
</dbReference>
<comment type="pathway">
    <text evidence="2">Secondary metabolite biosynthesis; terpenoid biosynthesis.</text>
</comment>
<evidence type="ECO:0000256" key="5">
    <source>
        <dbReference type="ARBA" id="ARBA00022842"/>
    </source>
</evidence>
<dbReference type="EMBL" id="NQVE01000205">
    <property type="protein sequence ID" value="RAL38911.1"/>
    <property type="molecule type" value="Genomic_DNA"/>
</dbReference>
<dbReference type="Gene3D" id="1.10.600.10">
    <property type="entry name" value="Farnesyl Diphosphate Synthase"/>
    <property type="match status" value="1"/>
</dbReference>
<dbReference type="InterPro" id="IPR034741">
    <property type="entry name" value="Terpene_cyclase-like_1_C"/>
</dbReference>
<feature type="domain" description="Terpene synthase metal-binding" evidence="9">
    <location>
        <begin position="257"/>
        <end position="493"/>
    </location>
</feature>
<evidence type="ECO:0000259" key="9">
    <source>
        <dbReference type="Pfam" id="PF03936"/>
    </source>
</evidence>
<dbReference type="GO" id="GO:0000287">
    <property type="term" value="F:magnesium ion binding"/>
    <property type="evidence" value="ECO:0007669"/>
    <property type="project" value="InterPro"/>
</dbReference>
<dbReference type="AlphaFoldDB" id="A0A328D3C3"/>
<keyword evidence="3" id="KW-0963">Cytoplasm</keyword>
<dbReference type="SFLD" id="SFLDG01019">
    <property type="entry name" value="Terpene_Cyclase_Like_1_C_Termi"/>
    <property type="match status" value="1"/>
</dbReference>
<evidence type="ECO:0000256" key="7">
    <source>
        <dbReference type="ARBA" id="ARBA00024390"/>
    </source>
</evidence>
<dbReference type="EC" id="4.2.3.61" evidence="7"/>
<dbReference type="InterPro" id="IPR036965">
    <property type="entry name" value="Terpene_synth_N_sf"/>
</dbReference>
<comment type="caution">
    <text evidence="10">The sequence shown here is derived from an EMBL/GenBank/DDBJ whole genome shotgun (WGS) entry which is preliminary data.</text>
</comment>
<evidence type="ECO:0000259" key="8">
    <source>
        <dbReference type="Pfam" id="PF01397"/>
    </source>
</evidence>
<dbReference type="PANTHER" id="PTHR31225">
    <property type="entry name" value="OS04G0344100 PROTEIN-RELATED"/>
    <property type="match status" value="1"/>
</dbReference>
<dbReference type="GO" id="GO:0102698">
    <property type="term" value="F:5-epi-aristolochene synthase activity"/>
    <property type="evidence" value="ECO:0007669"/>
    <property type="project" value="UniProtKB-EC"/>
</dbReference>
<dbReference type="SUPFAM" id="SSF48576">
    <property type="entry name" value="Terpenoid synthases"/>
    <property type="match status" value="1"/>
</dbReference>
<evidence type="ECO:0000256" key="1">
    <source>
        <dbReference type="ARBA" id="ARBA00001946"/>
    </source>
</evidence>
<dbReference type="InterPro" id="IPR008930">
    <property type="entry name" value="Terpenoid_cyclase/PrenylTrfase"/>
</dbReference>
<evidence type="ECO:0000256" key="3">
    <source>
        <dbReference type="ARBA" id="ARBA00022490"/>
    </source>
</evidence>
<protein>
    <recommendedName>
        <fullName evidence="7">5-epiaristolochene synthase</fullName>
        <ecNumber evidence="7">4.2.3.61</ecNumber>
    </recommendedName>
</protein>
<feature type="domain" description="Terpene synthase N-terminal" evidence="8">
    <location>
        <begin position="23"/>
        <end position="198"/>
    </location>
</feature>
<dbReference type="GO" id="GO:0010333">
    <property type="term" value="F:terpene synthase activity"/>
    <property type="evidence" value="ECO:0007669"/>
    <property type="project" value="InterPro"/>
</dbReference>
<accession>A0A328D3C3</accession>
<gene>
    <name evidence="10" type="ORF">DM860_015272</name>
</gene>
<evidence type="ECO:0000256" key="2">
    <source>
        <dbReference type="ARBA" id="ARBA00004721"/>
    </source>
</evidence>
<dbReference type="PANTHER" id="PTHR31225:SF93">
    <property type="entry name" value="ALPHA-HUMULENE_(-)-(E)-BETA-CARYOPHYLLENE SYNTHASE"/>
    <property type="match status" value="1"/>
</dbReference>
<evidence type="ECO:0000256" key="6">
    <source>
        <dbReference type="ARBA" id="ARBA00023239"/>
    </source>
</evidence>
<dbReference type="SFLD" id="SFLDS00005">
    <property type="entry name" value="Isoprenoid_Synthase_Type_I"/>
    <property type="match status" value="1"/>
</dbReference>
<organism evidence="10 11">
    <name type="scientific">Cuscuta australis</name>
    <dbReference type="NCBI Taxonomy" id="267555"/>
    <lineage>
        <taxon>Eukaryota</taxon>
        <taxon>Viridiplantae</taxon>
        <taxon>Streptophyta</taxon>
        <taxon>Embryophyta</taxon>
        <taxon>Tracheophyta</taxon>
        <taxon>Spermatophyta</taxon>
        <taxon>Magnoliopsida</taxon>
        <taxon>eudicotyledons</taxon>
        <taxon>Gunneridae</taxon>
        <taxon>Pentapetalae</taxon>
        <taxon>asterids</taxon>
        <taxon>lamiids</taxon>
        <taxon>Solanales</taxon>
        <taxon>Convolvulaceae</taxon>
        <taxon>Cuscuteae</taxon>
        <taxon>Cuscuta</taxon>
        <taxon>Cuscuta subgen. Grammica</taxon>
        <taxon>Cuscuta sect. Cleistogrammica</taxon>
    </lineage>
</organism>
<dbReference type="GO" id="GO:0016102">
    <property type="term" value="P:diterpenoid biosynthetic process"/>
    <property type="evidence" value="ECO:0007669"/>
    <property type="project" value="InterPro"/>
</dbReference>
<name>A0A328D3C3_9ASTE</name>
<proteinExistence type="predicted"/>
<dbReference type="InterPro" id="IPR005630">
    <property type="entry name" value="Terpene_synthase_metal-bd"/>
</dbReference>
<keyword evidence="5" id="KW-0460">Magnesium</keyword>
<comment type="cofactor">
    <cofactor evidence="1">
        <name>Mg(2+)</name>
        <dbReference type="ChEBI" id="CHEBI:18420"/>
    </cofactor>
</comment>
<dbReference type="InterPro" id="IPR050148">
    <property type="entry name" value="Terpene_synthase-like"/>
</dbReference>
<dbReference type="FunFam" id="1.50.10.130:FF:000001">
    <property type="entry name" value="Isoprene synthase, chloroplastic"/>
    <property type="match status" value="1"/>
</dbReference>
<keyword evidence="4" id="KW-0479">Metal-binding</keyword>
<dbReference type="InterPro" id="IPR008949">
    <property type="entry name" value="Isoprenoid_synthase_dom_sf"/>
</dbReference>
<dbReference type="InterPro" id="IPR001906">
    <property type="entry name" value="Terpene_synth_N"/>
</dbReference>
<dbReference type="SUPFAM" id="SSF48239">
    <property type="entry name" value="Terpenoid cyclases/Protein prenyltransferases"/>
    <property type="match status" value="1"/>
</dbReference>
<dbReference type="Proteomes" id="UP000249390">
    <property type="component" value="Unassembled WGS sequence"/>
</dbReference>
<evidence type="ECO:0000313" key="10">
    <source>
        <dbReference type="EMBL" id="RAL38911.1"/>
    </source>
</evidence>
<dbReference type="UniPathway" id="UPA00213"/>
<keyword evidence="11" id="KW-1185">Reference proteome</keyword>
<dbReference type="Gene3D" id="1.50.10.130">
    <property type="entry name" value="Terpene synthase, N-terminal domain"/>
    <property type="match status" value="1"/>
</dbReference>
<evidence type="ECO:0000256" key="4">
    <source>
        <dbReference type="ARBA" id="ARBA00022723"/>
    </source>
</evidence>
<dbReference type="Pfam" id="PF03936">
    <property type="entry name" value="Terpene_synth_C"/>
    <property type="match status" value="1"/>
</dbReference>
<dbReference type="Pfam" id="PF01397">
    <property type="entry name" value="Terpene_synth"/>
    <property type="match status" value="1"/>
</dbReference>
<dbReference type="FunFam" id="1.10.600.10:FF:000007">
    <property type="entry name" value="Isoprene synthase, chloroplastic"/>
    <property type="match status" value="1"/>
</dbReference>
<sequence length="553" mass="64206">MATSGVKCETDIVRPVVDFPPSLWGDQFYSYSIDNEVAEAYAKEIEILKEQTRVTLISSSNYNVTEKLKFIDLLERLGVAYHFEREIEDQLQHIYIARHHAQHSHDDLQTVSLQFRLLRQHGFKISSDIFNSFVDSNSKFKDTSDIKGLLSLYEASYARTHGDDVLDNALTFTMTRLQCVNQNFKSNSTLEKLVAHALEQPLHTGMPRIETRFFISVYEQENDMNRNDMLLRFAKLDYNFLQMLHKQELSEVSRWWKELDFATTLPYARDRAVECYFWALGVYFEPQFSKARVMLAKNILIVSILDDTYDAYGTIEELEVYTDAICKWNVDQMDRLPNYMKISYKALLDLFDEDAKDLSKDGRSYAVQHAMERMKELVRCYFIEAKWFIEGHKPVFTEYLRNAFVSCTYYLLATISCYGVKSADEQVFDWLIKNPKILEASVALCRLIDDIATFDVEKDRGQVTTGIECYMNEYGVSLEEALEKFQELAKIALKDLNEGILKPTPVSGDILWRIVNLARIVFVTYQHNQDGYTHPEKVLKPHIIALLVDSVPL</sequence>